<dbReference type="EMBL" id="JABWCS010000217">
    <property type="protein sequence ID" value="NUU63031.1"/>
    <property type="molecule type" value="Genomic_DNA"/>
</dbReference>
<protein>
    <submittedName>
        <fullName evidence="1">Uncharacterized protein</fullName>
    </submittedName>
</protein>
<proteinExistence type="predicted"/>
<evidence type="ECO:0000313" key="2">
    <source>
        <dbReference type="Proteomes" id="UP000564806"/>
    </source>
</evidence>
<keyword evidence="2" id="KW-1185">Reference proteome</keyword>
<accession>A0A850EYW5</accession>
<evidence type="ECO:0000313" key="1">
    <source>
        <dbReference type="EMBL" id="NUU63031.1"/>
    </source>
</evidence>
<sequence>MTLLVTASDLTADAKREVEQFKVDYWHGGLVENELRAWGKWQLKKIRTKTREAATATVKAITCGCGASMVEHKNKEGVSSPDHGSIWFNLLL</sequence>
<gene>
    <name evidence="1" type="ORF">HPT30_22015</name>
</gene>
<dbReference type="AlphaFoldDB" id="A0A850EYW5"/>
<reference evidence="1" key="1">
    <citation type="submission" date="2020-06" db="EMBL/GenBank/DDBJ databases">
        <title>Paenibacillus sp. nov., isolated from soil.</title>
        <authorList>
            <person name="Seo Y.L."/>
        </authorList>
    </citation>
    <scope>NUCLEOTIDE SEQUENCE [LARGE SCALE GENOMIC DNA]</scope>
    <source>
        <strain evidence="1">JW14</strain>
    </source>
</reference>
<name>A0A850EYW5_9BACL</name>
<dbReference type="Proteomes" id="UP000564806">
    <property type="component" value="Unassembled WGS sequence"/>
</dbReference>
<organism evidence="1 2">
    <name type="scientific">Paenibacillus agri</name>
    <dbReference type="NCBI Taxonomy" id="2744309"/>
    <lineage>
        <taxon>Bacteria</taxon>
        <taxon>Bacillati</taxon>
        <taxon>Bacillota</taxon>
        <taxon>Bacilli</taxon>
        <taxon>Bacillales</taxon>
        <taxon>Paenibacillaceae</taxon>
        <taxon>Paenibacillus</taxon>
    </lineage>
</organism>
<comment type="caution">
    <text evidence="1">The sequence shown here is derived from an EMBL/GenBank/DDBJ whole genome shotgun (WGS) entry which is preliminary data.</text>
</comment>
<dbReference type="RefSeq" id="WP_175373465.1">
    <property type="nucleotide sequence ID" value="NZ_JABWCS010000217.1"/>
</dbReference>